<dbReference type="Gene3D" id="3.40.50.1700">
    <property type="entry name" value="Glycoside hydrolase family 3 C-terminal domain"/>
    <property type="match status" value="2"/>
</dbReference>
<comment type="similarity">
    <text evidence="1">Belongs to the glycosyl hydrolase 3 family.</text>
</comment>
<protein>
    <submittedName>
        <fullName evidence="4">Glycoside hydrolase family 3 C-terminal domain-containing protein</fullName>
    </submittedName>
</protein>
<dbReference type="GO" id="GO:0008422">
    <property type="term" value="F:beta-glucosidase activity"/>
    <property type="evidence" value="ECO:0007669"/>
    <property type="project" value="UniProtKB-ARBA"/>
</dbReference>
<dbReference type="SUPFAM" id="SSF56988">
    <property type="entry name" value="Anthrax protective antigen"/>
    <property type="match status" value="1"/>
</dbReference>
<keyword evidence="5" id="KW-1185">Reference proteome</keyword>
<feature type="domain" description="PA14" evidence="3">
    <location>
        <begin position="487"/>
        <end position="625"/>
    </location>
</feature>
<evidence type="ECO:0000313" key="5">
    <source>
        <dbReference type="Proteomes" id="UP000564644"/>
    </source>
</evidence>
<dbReference type="InterPro" id="IPR011658">
    <property type="entry name" value="PA14_dom"/>
</dbReference>
<dbReference type="Gene3D" id="2.60.40.10">
    <property type="entry name" value="Immunoglobulins"/>
    <property type="match status" value="1"/>
</dbReference>
<dbReference type="InterPro" id="IPR002772">
    <property type="entry name" value="Glyco_hydro_3_C"/>
</dbReference>
<evidence type="ECO:0000256" key="1">
    <source>
        <dbReference type="ARBA" id="ARBA00005336"/>
    </source>
</evidence>
<evidence type="ECO:0000256" key="2">
    <source>
        <dbReference type="ARBA" id="ARBA00022801"/>
    </source>
</evidence>
<dbReference type="RefSeq" id="WP_185127237.1">
    <property type="nucleotide sequence ID" value="NZ_JACJVO010000002.1"/>
</dbReference>
<dbReference type="AlphaFoldDB" id="A0A7X0SGI7"/>
<dbReference type="InterPro" id="IPR017853">
    <property type="entry name" value="GH"/>
</dbReference>
<gene>
    <name evidence="4" type="ORF">H7C18_01435</name>
</gene>
<dbReference type="SUPFAM" id="SSF52279">
    <property type="entry name" value="Beta-D-glucan exohydrolase, C-terminal domain"/>
    <property type="match status" value="1"/>
</dbReference>
<dbReference type="Pfam" id="PF01915">
    <property type="entry name" value="Glyco_hydro_3_C"/>
    <property type="match status" value="1"/>
</dbReference>
<dbReference type="InterPro" id="IPR036962">
    <property type="entry name" value="Glyco_hydro_3_N_sf"/>
</dbReference>
<proteinExistence type="inferred from homology"/>
<dbReference type="PANTHER" id="PTHR30620:SF123">
    <property type="entry name" value="BETA-XYLOSIDASE"/>
    <property type="match status" value="1"/>
</dbReference>
<dbReference type="InterPro" id="IPR026891">
    <property type="entry name" value="Fn3-like"/>
</dbReference>
<dbReference type="Pfam" id="PF07691">
    <property type="entry name" value="PA14"/>
    <property type="match status" value="1"/>
</dbReference>
<reference evidence="4 5" key="1">
    <citation type="submission" date="2020-08" db="EMBL/GenBank/DDBJ databases">
        <title>Cohnella phylogeny.</title>
        <authorList>
            <person name="Dunlap C."/>
        </authorList>
    </citation>
    <scope>NUCLEOTIDE SEQUENCE [LARGE SCALE GENOMIC DNA]</scope>
    <source>
        <strain evidence="4 5">CBP 2801</strain>
    </source>
</reference>
<evidence type="ECO:0000313" key="4">
    <source>
        <dbReference type="EMBL" id="MBB6729559.1"/>
    </source>
</evidence>
<dbReference type="InterPro" id="IPR037524">
    <property type="entry name" value="PA14/GLEYA"/>
</dbReference>
<evidence type="ECO:0000259" key="3">
    <source>
        <dbReference type="PROSITE" id="PS51820"/>
    </source>
</evidence>
<dbReference type="FunFam" id="2.60.40.10:FF:000495">
    <property type="entry name" value="Periplasmic beta-glucosidase"/>
    <property type="match status" value="1"/>
</dbReference>
<dbReference type="EMBL" id="JACJVO010000002">
    <property type="protein sequence ID" value="MBB6729559.1"/>
    <property type="molecule type" value="Genomic_DNA"/>
</dbReference>
<dbReference type="InterPro" id="IPR036881">
    <property type="entry name" value="Glyco_hydro_3_C_sf"/>
</dbReference>
<dbReference type="Pfam" id="PF14310">
    <property type="entry name" value="Fn3-like"/>
    <property type="match status" value="1"/>
</dbReference>
<name>A0A7X0SGI7_9BACL</name>
<dbReference type="SMART" id="SM01217">
    <property type="entry name" value="Fn3_like"/>
    <property type="match status" value="1"/>
</dbReference>
<dbReference type="Proteomes" id="UP000564644">
    <property type="component" value="Unassembled WGS sequence"/>
</dbReference>
<dbReference type="Gene3D" id="3.20.20.300">
    <property type="entry name" value="Glycoside hydrolase, family 3, N-terminal domain"/>
    <property type="match status" value="1"/>
</dbReference>
<sequence>MTSDSQGQPAVYRNPDAPAEERIGDLLGRMTLKEKVRQLDQYFGATFMSATHPRMDTVMADGAKILWDKVMEVIGEDGVGCIHDLYGTAKVNNQLQQYAVEQTRLGIPMLFSEEALHGLCRPGCTVFPHAISTASTWNPEVAEAIGRAIAAETRSLGIHESFGPVLDLAREPRWGRVEETYGEDTYLAGRMAVAMVRGLQGETLASDRSIVAEPKHFAVHGVPESGLNQSATSLGVREIETYYMPVFEDAFVEGGAVNAMCSYNSIDGVPCASDESLLTGVLRNRWSMPGFVRSDLGAISRLQRSHFTAGSGKEAIRQALEAGCDMQYYDYPHEIYQNAVIEMVGSGDLDEEVVDRAVARVLRVKFMLGLFERPYTDPELYRSVVRRPEHGELALQAARESIVLLRNERETLPLGKALSRIAVIGPSADTPRLGDYTPAVEGFEPVTLLQGIRDKVSPRTNVSFARGTGVLPDELEAIPAGSFVDAYGRDGLRGEYFDNPDLSGEPVMTRTDRSIDFNWVVAKPDQRIPSFQFSVRWTGKLVPKRPVSGYLGTVCSDSMRLWLNGELAIDGWGQGKDGSGLVPVELKAGQSYEIRLEYRKDTSGVSAMLGWSHESESIREAAELARRADVAIVALGDSRRTCGEGVDRSELTLPGRQLELLRAVYETGTPVVLVLQNGRPIAMEWEAEHIPAILEAWYPGERGGEAIADVLFGDCNPAGRLPVTFPRSVGQLPVYYNRRRGGAVHYVEGEHRPLYAFGHGLSYTTFRYERLEVDVASGLPDPEIRISFEVANAGARAGDEVVQLYVGDLAASIALPEKNLRKFARIRLDPGESKTVRFALGFKDLRLLDRNLQWTVEPGLFRVSVGPSSDRIALSAEFAVT</sequence>
<organism evidence="4 5">
    <name type="scientific">Cohnella zeiphila</name>
    <dbReference type="NCBI Taxonomy" id="2761120"/>
    <lineage>
        <taxon>Bacteria</taxon>
        <taxon>Bacillati</taxon>
        <taxon>Bacillota</taxon>
        <taxon>Bacilli</taxon>
        <taxon>Bacillales</taxon>
        <taxon>Paenibacillaceae</taxon>
        <taxon>Cohnella</taxon>
    </lineage>
</organism>
<dbReference type="PROSITE" id="PS51820">
    <property type="entry name" value="PA14"/>
    <property type="match status" value="1"/>
</dbReference>
<dbReference type="PANTHER" id="PTHR30620">
    <property type="entry name" value="PERIPLASMIC BETA-GLUCOSIDASE-RELATED"/>
    <property type="match status" value="1"/>
</dbReference>
<dbReference type="InterPro" id="IPR001764">
    <property type="entry name" value="Glyco_hydro_3_N"/>
</dbReference>
<dbReference type="GO" id="GO:0009251">
    <property type="term" value="P:glucan catabolic process"/>
    <property type="evidence" value="ECO:0007669"/>
    <property type="project" value="TreeGrafter"/>
</dbReference>
<dbReference type="InterPro" id="IPR051915">
    <property type="entry name" value="Cellulose_Degrad_GH3"/>
</dbReference>
<dbReference type="SMART" id="SM00758">
    <property type="entry name" value="PA14"/>
    <property type="match status" value="1"/>
</dbReference>
<dbReference type="InterPro" id="IPR013783">
    <property type="entry name" value="Ig-like_fold"/>
</dbReference>
<dbReference type="PRINTS" id="PR00133">
    <property type="entry name" value="GLHYDRLASE3"/>
</dbReference>
<dbReference type="Pfam" id="PF00933">
    <property type="entry name" value="Glyco_hydro_3"/>
    <property type="match status" value="1"/>
</dbReference>
<comment type="caution">
    <text evidence="4">The sequence shown here is derived from an EMBL/GenBank/DDBJ whole genome shotgun (WGS) entry which is preliminary data.</text>
</comment>
<accession>A0A7X0SGI7</accession>
<keyword evidence="2 4" id="KW-0378">Hydrolase</keyword>
<dbReference type="SUPFAM" id="SSF51445">
    <property type="entry name" value="(Trans)glycosidases"/>
    <property type="match status" value="1"/>
</dbReference>